<proteinExistence type="predicted"/>
<gene>
    <name evidence="2" type="ordered locus">CBO2087</name>
</gene>
<accession>A5I3K8</accession>
<name>A5I3K8_CLOBH</name>
<accession>A7G511</accession>
<feature type="transmembrane region" description="Helical" evidence="1">
    <location>
        <begin position="6"/>
        <end position="27"/>
    </location>
</feature>
<keyword evidence="3" id="KW-1185">Reference proteome</keyword>
<dbReference type="EMBL" id="AM412317">
    <property type="protein sequence ID" value="CAL83627.1"/>
    <property type="molecule type" value="Genomic_DNA"/>
</dbReference>
<dbReference type="KEGG" id="cbh:CLC_2029"/>
<organism evidence="2 3">
    <name type="scientific">Clostridium botulinum (strain Hall / ATCC 3502 / NCTC 13319 / Type A)</name>
    <dbReference type="NCBI Taxonomy" id="441771"/>
    <lineage>
        <taxon>Bacteria</taxon>
        <taxon>Bacillati</taxon>
        <taxon>Bacillota</taxon>
        <taxon>Clostridia</taxon>
        <taxon>Eubacteriales</taxon>
        <taxon>Clostridiaceae</taxon>
        <taxon>Clostridium</taxon>
    </lineage>
</organism>
<dbReference type="PATRIC" id="fig|413999.7.peg.2054"/>
<dbReference type="KEGG" id="cbo:CBO2087"/>
<dbReference type="Proteomes" id="UP000001986">
    <property type="component" value="Chromosome"/>
</dbReference>
<protein>
    <submittedName>
        <fullName evidence="2">Uncharacterized protein</fullName>
    </submittedName>
</protein>
<keyword evidence="1" id="KW-0812">Transmembrane</keyword>
<keyword evidence="1" id="KW-0472">Membrane</keyword>
<reference evidence="2 3" key="1">
    <citation type="journal article" date="2007" name="Genome Res.">
        <title>Genome sequence of a proteolytic (Group I) Clostridium botulinum strain Hall A and comparative analysis of the clostridial genomes.</title>
        <authorList>
            <person name="Sebaihia M."/>
            <person name="Peck M.W."/>
            <person name="Minton N.P."/>
            <person name="Thomson N.R."/>
            <person name="Holden M.T.G."/>
            <person name="Mitchell W.J."/>
            <person name="Carter A.T."/>
            <person name="Bentley S.D."/>
            <person name="Mason D.R."/>
            <person name="Crossman L."/>
            <person name="Paul C.J."/>
            <person name="Ivens A."/>
            <person name="Wells-Bennik M.H.J."/>
            <person name="Davis I.J."/>
            <person name="Cerdeno-Tarraga A.M."/>
            <person name="Churcher C."/>
            <person name="Quail M.A."/>
            <person name="Chillingworth T."/>
            <person name="Feltwell T."/>
            <person name="Fraser A."/>
            <person name="Goodhead I."/>
            <person name="Hance Z."/>
            <person name="Jagels K."/>
            <person name="Larke N."/>
            <person name="Maddison M."/>
            <person name="Moule S."/>
            <person name="Mungall K."/>
            <person name="Norbertczak H."/>
            <person name="Rabbinowitsch E."/>
            <person name="Sanders M."/>
            <person name="Simmonds M."/>
            <person name="White B."/>
            <person name="Whithead S."/>
            <person name="Parkhill J."/>
        </authorList>
    </citation>
    <scope>NUCLEOTIDE SEQUENCE [LARGE SCALE GENOMIC DNA]</scope>
    <source>
        <strain evidence="3">Hall / ATCC 3502 / NCTC 13319 / Type A [Sanger]</strain>
    </source>
</reference>
<evidence type="ECO:0000256" key="1">
    <source>
        <dbReference type="SAM" id="Phobius"/>
    </source>
</evidence>
<dbReference type="AlphaFoldDB" id="A5I3K8"/>
<evidence type="ECO:0000313" key="3">
    <source>
        <dbReference type="Proteomes" id="UP000001986"/>
    </source>
</evidence>
<sequence length="38" mass="4641">MARKETVEIAYLGNLIRILWIIIIKYCKRPYNNIYKII</sequence>
<dbReference type="HOGENOM" id="CLU_3326399_0_0_9"/>
<keyword evidence="1" id="KW-1133">Transmembrane helix</keyword>
<evidence type="ECO:0000313" key="2">
    <source>
        <dbReference type="EMBL" id="CAL83627.1"/>
    </source>
</evidence>